<keyword evidence="2" id="KW-1185">Reference proteome</keyword>
<name>A0A210QJX3_MIZYE</name>
<organism evidence="1 2">
    <name type="scientific">Mizuhopecten yessoensis</name>
    <name type="common">Japanese scallop</name>
    <name type="synonym">Patinopecten yessoensis</name>
    <dbReference type="NCBI Taxonomy" id="6573"/>
    <lineage>
        <taxon>Eukaryota</taxon>
        <taxon>Metazoa</taxon>
        <taxon>Spiralia</taxon>
        <taxon>Lophotrochozoa</taxon>
        <taxon>Mollusca</taxon>
        <taxon>Bivalvia</taxon>
        <taxon>Autobranchia</taxon>
        <taxon>Pteriomorphia</taxon>
        <taxon>Pectinida</taxon>
        <taxon>Pectinoidea</taxon>
        <taxon>Pectinidae</taxon>
        <taxon>Mizuhopecten</taxon>
    </lineage>
</organism>
<dbReference type="InterPro" id="IPR042235">
    <property type="entry name" value="ZP-C_dom"/>
</dbReference>
<gene>
    <name evidence="1" type="ORF">KP79_PYT01119</name>
</gene>
<proteinExistence type="predicted"/>
<protein>
    <submittedName>
        <fullName evidence="1">Uncharacterized protein</fullName>
    </submittedName>
</protein>
<sequence length="175" mass="19317">MILFDNNANNGQKSADTITVGGNYTLQIKAKDNVDIHVQSCTASPVDKKSEMVQLYFNGKPDSTNDVLTTFDETEVQTASATMTGFRFIGKDSVLITCTVDVTTPETTIVPSTTPSQHRRRRNAFQLKHKKSLVVSTSLRVESLSTNGVQGMVAKEGRFILLASILLVKYSLHWF</sequence>
<reference evidence="1 2" key="1">
    <citation type="journal article" date="2017" name="Nat. Ecol. Evol.">
        <title>Scallop genome provides insights into evolution of bilaterian karyotype and development.</title>
        <authorList>
            <person name="Wang S."/>
            <person name="Zhang J."/>
            <person name="Jiao W."/>
            <person name="Li J."/>
            <person name="Xun X."/>
            <person name="Sun Y."/>
            <person name="Guo X."/>
            <person name="Huan P."/>
            <person name="Dong B."/>
            <person name="Zhang L."/>
            <person name="Hu X."/>
            <person name="Sun X."/>
            <person name="Wang J."/>
            <person name="Zhao C."/>
            <person name="Wang Y."/>
            <person name="Wang D."/>
            <person name="Huang X."/>
            <person name="Wang R."/>
            <person name="Lv J."/>
            <person name="Li Y."/>
            <person name="Zhang Z."/>
            <person name="Liu B."/>
            <person name="Lu W."/>
            <person name="Hui Y."/>
            <person name="Liang J."/>
            <person name="Zhou Z."/>
            <person name="Hou R."/>
            <person name="Li X."/>
            <person name="Liu Y."/>
            <person name="Li H."/>
            <person name="Ning X."/>
            <person name="Lin Y."/>
            <person name="Zhao L."/>
            <person name="Xing Q."/>
            <person name="Dou J."/>
            <person name="Li Y."/>
            <person name="Mao J."/>
            <person name="Guo H."/>
            <person name="Dou H."/>
            <person name="Li T."/>
            <person name="Mu C."/>
            <person name="Jiang W."/>
            <person name="Fu Q."/>
            <person name="Fu X."/>
            <person name="Miao Y."/>
            <person name="Liu J."/>
            <person name="Yu Q."/>
            <person name="Li R."/>
            <person name="Liao H."/>
            <person name="Li X."/>
            <person name="Kong Y."/>
            <person name="Jiang Z."/>
            <person name="Chourrout D."/>
            <person name="Li R."/>
            <person name="Bao Z."/>
        </authorList>
    </citation>
    <scope>NUCLEOTIDE SEQUENCE [LARGE SCALE GENOMIC DNA]</scope>
    <source>
        <strain evidence="1 2">PY_sf001</strain>
    </source>
</reference>
<comment type="caution">
    <text evidence="1">The sequence shown here is derived from an EMBL/GenBank/DDBJ whole genome shotgun (WGS) entry which is preliminary data.</text>
</comment>
<accession>A0A210QJX3</accession>
<dbReference type="Proteomes" id="UP000242188">
    <property type="component" value="Unassembled WGS sequence"/>
</dbReference>
<dbReference type="Gene3D" id="2.60.40.4100">
    <property type="entry name" value="Zona pellucida, ZP-C domain"/>
    <property type="match status" value="1"/>
</dbReference>
<evidence type="ECO:0000313" key="1">
    <source>
        <dbReference type="EMBL" id="OWF48911.1"/>
    </source>
</evidence>
<evidence type="ECO:0000313" key="2">
    <source>
        <dbReference type="Proteomes" id="UP000242188"/>
    </source>
</evidence>
<dbReference type="AlphaFoldDB" id="A0A210QJX3"/>
<dbReference type="EMBL" id="NEDP02003347">
    <property type="protein sequence ID" value="OWF48911.1"/>
    <property type="molecule type" value="Genomic_DNA"/>
</dbReference>